<name>A0A4P6URF0_9BACL</name>
<dbReference type="Gene3D" id="1.10.10.10">
    <property type="entry name" value="Winged helix-like DNA-binding domain superfamily/Winged helix DNA-binding domain"/>
    <property type="match status" value="1"/>
</dbReference>
<organism evidence="2 3">
    <name type="scientific">Ureibacillus thermophilus</name>
    <dbReference type="NCBI Taxonomy" id="367743"/>
    <lineage>
        <taxon>Bacteria</taxon>
        <taxon>Bacillati</taxon>
        <taxon>Bacillota</taxon>
        <taxon>Bacilli</taxon>
        <taxon>Bacillales</taxon>
        <taxon>Caryophanaceae</taxon>
        <taxon>Ureibacillus</taxon>
    </lineage>
</organism>
<keyword evidence="3" id="KW-1185">Reference proteome</keyword>
<evidence type="ECO:0000259" key="1">
    <source>
        <dbReference type="Pfam" id="PF14493"/>
    </source>
</evidence>
<protein>
    <submittedName>
        <fullName evidence="2">Recombinase RecQ</fullName>
    </submittedName>
</protein>
<reference evidence="2 3" key="1">
    <citation type="submission" date="2019-02" db="EMBL/GenBank/DDBJ databases">
        <title>Ureibacillus thermophilus.</title>
        <authorList>
            <person name="Sunny J.S."/>
            <person name="Natarajan A."/>
            <person name="Saleena L.M."/>
        </authorList>
    </citation>
    <scope>NUCLEOTIDE SEQUENCE [LARGE SCALE GENOMIC DNA]</scope>
    <source>
        <strain evidence="2 3">LM102</strain>
    </source>
</reference>
<dbReference type="InterPro" id="IPR008308">
    <property type="entry name" value="YpbB-like"/>
</dbReference>
<evidence type="ECO:0000313" key="3">
    <source>
        <dbReference type="Proteomes" id="UP000291151"/>
    </source>
</evidence>
<gene>
    <name evidence="2" type="ORF">DKZ56_08135</name>
</gene>
<dbReference type="Pfam" id="PF14493">
    <property type="entry name" value="HTH_40"/>
    <property type="match status" value="1"/>
</dbReference>
<dbReference type="Proteomes" id="UP000291151">
    <property type="component" value="Chromosome"/>
</dbReference>
<dbReference type="InterPro" id="IPR029491">
    <property type="entry name" value="Helicase_HTH"/>
</dbReference>
<evidence type="ECO:0000313" key="2">
    <source>
        <dbReference type="EMBL" id="QBK25829.1"/>
    </source>
</evidence>
<sequence length="346" mass="40762">MLFQYLVLNILKILENERTISSPYHLLKGKRSGQTIQDVGIFHLHPYFGIFPKLSRNTYDEVIQKLVEQQYIFLTENSFRLTDKGNAEWRQYDPLPLNGWQYRGNEHLFFSRLSLVVQSLSHAKEKVMTFSPIQKDEDIQRWVKGFLMRHDYKSGLLSHNLYDEMLQSLGSAKVHEQAKEIVVKRLTGYKIHGFTWEQLSKELEIEELDVQLLFVACLHQWLNEILSNPHPYPYLYQMTNQVRSEIPLTGSAYYTALLFKKGYSVEQISQIRKLKRSTIEDHLVELAINDPTFPIEQFIQSEDIQKVLYAVEDYQTKKLKVLREVLPNLSYFQLRLALVRGEIKCN</sequence>
<dbReference type="EMBL" id="CP036528">
    <property type="protein sequence ID" value="QBK25829.1"/>
    <property type="molecule type" value="Genomic_DNA"/>
</dbReference>
<proteinExistence type="predicted"/>
<dbReference type="AlphaFoldDB" id="A0A4P6URF0"/>
<feature type="domain" description="Helicase Helix-turn-helix" evidence="1">
    <location>
        <begin position="254"/>
        <end position="338"/>
    </location>
</feature>
<accession>A0A4P6URF0</accession>
<dbReference type="PIRSF" id="PIRSF021350">
    <property type="entry name" value="UCP021350"/>
    <property type="match status" value="1"/>
</dbReference>
<dbReference type="KEGG" id="uth:DKZ56_08135"/>
<dbReference type="InterPro" id="IPR036388">
    <property type="entry name" value="WH-like_DNA-bd_sf"/>
</dbReference>
<dbReference type="RefSeq" id="WP_208649524.1">
    <property type="nucleotide sequence ID" value="NZ_CP036528.1"/>
</dbReference>